<dbReference type="PANTHER" id="PTHR43394:SF1">
    <property type="entry name" value="ATP-BINDING CASSETTE SUB-FAMILY B MEMBER 10, MITOCHONDRIAL"/>
    <property type="match status" value="1"/>
</dbReference>
<dbReference type="EMBL" id="RJKX01000013">
    <property type="protein sequence ID" value="ROP99828.1"/>
    <property type="molecule type" value="Genomic_DNA"/>
</dbReference>
<dbReference type="InterPro" id="IPR017871">
    <property type="entry name" value="ABC_transporter-like_CS"/>
</dbReference>
<keyword evidence="4 11" id="KW-0067">ATP-binding</keyword>
<feature type="domain" description="ABC transporter" evidence="9">
    <location>
        <begin position="361"/>
        <end position="600"/>
    </location>
</feature>
<evidence type="ECO:0000256" key="5">
    <source>
        <dbReference type="ARBA" id="ARBA00022989"/>
    </source>
</evidence>
<dbReference type="InterPro" id="IPR036640">
    <property type="entry name" value="ABC1_TM_sf"/>
</dbReference>
<dbReference type="PROSITE" id="PS50893">
    <property type="entry name" value="ABC_TRANSPORTER_2"/>
    <property type="match status" value="1"/>
</dbReference>
<dbReference type="InterPro" id="IPR003439">
    <property type="entry name" value="ABC_transporter-like_ATP-bd"/>
</dbReference>
<comment type="function">
    <text evidence="7">Part of an ABC transporter complex. Transmembrane domains (TMD) form a pore in the inner membrane and the ATP-binding domain (NBD) is responsible for energy generation.</text>
</comment>
<dbReference type="InterPro" id="IPR011527">
    <property type="entry name" value="ABC1_TM_dom"/>
</dbReference>
<evidence type="ECO:0000256" key="8">
    <source>
        <dbReference type="SAM" id="Phobius"/>
    </source>
</evidence>
<dbReference type="OrthoDB" id="5288404at2"/>
<keyword evidence="12" id="KW-1185">Reference proteome</keyword>
<dbReference type="InterPro" id="IPR039421">
    <property type="entry name" value="Type_1_exporter"/>
</dbReference>
<evidence type="ECO:0000256" key="6">
    <source>
        <dbReference type="ARBA" id="ARBA00023136"/>
    </source>
</evidence>
<dbReference type="FunFam" id="3.40.50.300:FF:000218">
    <property type="entry name" value="Multidrug ABC transporter ATP-binding protein"/>
    <property type="match status" value="1"/>
</dbReference>
<keyword evidence="5 8" id="KW-1133">Transmembrane helix</keyword>
<evidence type="ECO:0000256" key="7">
    <source>
        <dbReference type="ARBA" id="ARBA00024725"/>
    </source>
</evidence>
<dbReference type="PROSITE" id="PS50929">
    <property type="entry name" value="ABC_TM1F"/>
    <property type="match status" value="1"/>
</dbReference>
<dbReference type="Proteomes" id="UP000278222">
    <property type="component" value="Unassembled WGS sequence"/>
</dbReference>
<evidence type="ECO:0000259" key="9">
    <source>
        <dbReference type="PROSITE" id="PS50893"/>
    </source>
</evidence>
<feature type="domain" description="ABC transmembrane type-1" evidence="10">
    <location>
        <begin position="49"/>
        <end position="327"/>
    </location>
</feature>
<evidence type="ECO:0000256" key="4">
    <source>
        <dbReference type="ARBA" id="ARBA00022840"/>
    </source>
</evidence>
<proteinExistence type="predicted"/>
<evidence type="ECO:0000256" key="2">
    <source>
        <dbReference type="ARBA" id="ARBA00022692"/>
    </source>
</evidence>
<evidence type="ECO:0000259" key="10">
    <source>
        <dbReference type="PROSITE" id="PS50929"/>
    </source>
</evidence>
<accession>A0A3N1M9B8</accession>
<dbReference type="FunFam" id="1.20.1560.10:FF:000070">
    <property type="entry name" value="Multidrug ABC transporter ATP-binding protein"/>
    <property type="match status" value="1"/>
</dbReference>
<dbReference type="Gene3D" id="1.20.1560.10">
    <property type="entry name" value="ABC transporter type 1, transmembrane domain"/>
    <property type="match status" value="1"/>
</dbReference>
<dbReference type="RefSeq" id="WP_123689173.1">
    <property type="nucleotide sequence ID" value="NZ_AP019700.1"/>
</dbReference>
<sequence>MFAWFERRIDPFKPAPVAQPPAGLIAFYWHFIRQVWPTFVVLMATGGTVALLEVAMFRYIGQIIDLLKTTAPADFFAQEGTSLLVMAVVVLVLRPLCGILHDMLVRQTVVPSLTNLVRWQSHRYLVRQSLSFFQNDFAGRLANRVLQTGVSLRESVMETVNSLWFVIVYAVSAVILFAQADPLLAVPLLVWMGLYVVTLRVMVPRIRDRARAASESRSALTGRIVDSYTNITTVKLFAHAEREDAYVRRAVARNTDAIRAQLRLVTVMSGIIAVLNCALIGATVGLAVWLWTQGAVTQGAIALTAGLAIRIYNMSGWIMWVVTGIFENVGVVQEGMETLARPHTVIDRPDARPLAVARGEIAFDHVRFHYGRESGVIDDLSLVVRPGERLGLVGRSGAGKSTLVNLLLRFHDLEGGRILIDGQDIAQVEQESLRAAIGVVTQDTSLLHRSVRDNIRYGRPEADDGMIAAAAARAHADLFIPDLVDPRGRQGLEAHVGERGVKLSGGQRQRVAIARVLLKDAPILVLDEATSALDSEVEAAIQEDLDTLMDGKTVIAIAHRLSTIARMDRLVVMDQGRIVEVGTHAELVASGGIYAGLWKRQSGGFLGDLAHEAQAAD</sequence>
<keyword evidence="2 8" id="KW-0812">Transmembrane</keyword>
<evidence type="ECO:0000256" key="1">
    <source>
        <dbReference type="ARBA" id="ARBA00004651"/>
    </source>
</evidence>
<dbReference type="Pfam" id="PF00664">
    <property type="entry name" value="ABC_membrane"/>
    <property type="match status" value="1"/>
</dbReference>
<organism evidence="11 12">
    <name type="scientific">Stella humosa</name>
    <dbReference type="NCBI Taxonomy" id="94"/>
    <lineage>
        <taxon>Bacteria</taxon>
        <taxon>Pseudomonadati</taxon>
        <taxon>Pseudomonadota</taxon>
        <taxon>Alphaproteobacteria</taxon>
        <taxon>Rhodospirillales</taxon>
        <taxon>Stellaceae</taxon>
        <taxon>Stella</taxon>
    </lineage>
</organism>
<dbReference type="SUPFAM" id="SSF52540">
    <property type="entry name" value="P-loop containing nucleoside triphosphate hydrolases"/>
    <property type="match status" value="1"/>
</dbReference>
<dbReference type="Pfam" id="PF00005">
    <property type="entry name" value="ABC_tran"/>
    <property type="match status" value="1"/>
</dbReference>
<dbReference type="SUPFAM" id="SSF90123">
    <property type="entry name" value="ABC transporter transmembrane region"/>
    <property type="match status" value="1"/>
</dbReference>
<dbReference type="InterPro" id="IPR027417">
    <property type="entry name" value="P-loop_NTPase"/>
</dbReference>
<gene>
    <name evidence="11" type="ORF">EDC65_1617</name>
</gene>
<feature type="transmembrane region" description="Helical" evidence="8">
    <location>
        <begin position="80"/>
        <end position="97"/>
    </location>
</feature>
<protein>
    <submittedName>
        <fullName evidence="11">ATP-binding cassette subfamily B multidrug efflux pump</fullName>
    </submittedName>
</protein>
<dbReference type="GO" id="GO:0005886">
    <property type="term" value="C:plasma membrane"/>
    <property type="evidence" value="ECO:0007669"/>
    <property type="project" value="UniProtKB-SubCell"/>
</dbReference>
<feature type="transmembrane region" description="Helical" evidence="8">
    <location>
        <begin position="184"/>
        <end position="203"/>
    </location>
</feature>
<dbReference type="AlphaFoldDB" id="A0A3N1M9B8"/>
<feature type="transmembrane region" description="Helical" evidence="8">
    <location>
        <begin position="264"/>
        <end position="289"/>
    </location>
</feature>
<keyword evidence="6 8" id="KW-0472">Membrane</keyword>
<comment type="caution">
    <text evidence="11">The sequence shown here is derived from an EMBL/GenBank/DDBJ whole genome shotgun (WGS) entry which is preliminary data.</text>
</comment>
<evidence type="ECO:0000256" key="3">
    <source>
        <dbReference type="ARBA" id="ARBA00022741"/>
    </source>
</evidence>
<feature type="transmembrane region" description="Helical" evidence="8">
    <location>
        <begin position="39"/>
        <end position="60"/>
    </location>
</feature>
<dbReference type="GO" id="GO:0005524">
    <property type="term" value="F:ATP binding"/>
    <property type="evidence" value="ECO:0007669"/>
    <property type="project" value="UniProtKB-KW"/>
</dbReference>
<evidence type="ECO:0000313" key="11">
    <source>
        <dbReference type="EMBL" id="ROP99828.1"/>
    </source>
</evidence>
<dbReference type="SMART" id="SM00382">
    <property type="entry name" value="AAA"/>
    <property type="match status" value="1"/>
</dbReference>
<dbReference type="GO" id="GO:0015421">
    <property type="term" value="F:ABC-type oligopeptide transporter activity"/>
    <property type="evidence" value="ECO:0007669"/>
    <property type="project" value="TreeGrafter"/>
</dbReference>
<reference evidence="11 12" key="1">
    <citation type="submission" date="2018-11" db="EMBL/GenBank/DDBJ databases">
        <title>Genomic Encyclopedia of Type Strains, Phase IV (KMG-IV): sequencing the most valuable type-strain genomes for metagenomic binning, comparative biology and taxonomic classification.</title>
        <authorList>
            <person name="Goeker M."/>
        </authorList>
    </citation>
    <scope>NUCLEOTIDE SEQUENCE [LARGE SCALE GENOMIC DNA]</scope>
    <source>
        <strain evidence="11 12">DSM 5900</strain>
    </source>
</reference>
<name>A0A3N1M9B8_9PROT</name>
<dbReference type="PROSITE" id="PS00211">
    <property type="entry name" value="ABC_TRANSPORTER_1"/>
    <property type="match status" value="1"/>
</dbReference>
<comment type="subcellular location">
    <subcellularLocation>
        <location evidence="1">Cell membrane</location>
        <topology evidence="1">Multi-pass membrane protein</topology>
    </subcellularLocation>
</comment>
<keyword evidence="3" id="KW-0547">Nucleotide-binding</keyword>
<feature type="transmembrane region" description="Helical" evidence="8">
    <location>
        <begin position="160"/>
        <end position="178"/>
    </location>
</feature>
<dbReference type="Gene3D" id="3.40.50.300">
    <property type="entry name" value="P-loop containing nucleotide triphosphate hydrolases"/>
    <property type="match status" value="1"/>
</dbReference>
<evidence type="ECO:0000313" key="12">
    <source>
        <dbReference type="Proteomes" id="UP000278222"/>
    </source>
</evidence>
<dbReference type="PANTHER" id="PTHR43394">
    <property type="entry name" value="ATP-DEPENDENT PERMEASE MDL1, MITOCHONDRIAL"/>
    <property type="match status" value="1"/>
</dbReference>
<dbReference type="InterPro" id="IPR003593">
    <property type="entry name" value="AAA+_ATPase"/>
</dbReference>
<dbReference type="GO" id="GO:0016887">
    <property type="term" value="F:ATP hydrolysis activity"/>
    <property type="evidence" value="ECO:0007669"/>
    <property type="project" value="InterPro"/>
</dbReference>